<dbReference type="Proteomes" id="UP001317742">
    <property type="component" value="Chromosome"/>
</dbReference>
<dbReference type="InterPro" id="IPR018649">
    <property type="entry name" value="SHOCT"/>
</dbReference>
<dbReference type="EMBL" id="AP026709">
    <property type="protein sequence ID" value="BDQ37441.1"/>
    <property type="molecule type" value="Genomic_DNA"/>
</dbReference>
<sequence length="69" mass="8008">MGGWMPFHFGGIFQLIIIGLIIYFTVRMFRKPATNNGPDRAEDILRRRYAAGEIDTQTYEAMKKDLQNI</sequence>
<gene>
    <name evidence="3" type="ORF">SYK_18010</name>
</gene>
<evidence type="ECO:0000256" key="1">
    <source>
        <dbReference type="SAM" id="Phobius"/>
    </source>
</evidence>
<accession>A0ABN6S5U6</accession>
<evidence type="ECO:0000259" key="2">
    <source>
        <dbReference type="Pfam" id="PF09851"/>
    </source>
</evidence>
<feature type="transmembrane region" description="Helical" evidence="1">
    <location>
        <begin position="6"/>
        <end position="26"/>
    </location>
</feature>
<feature type="domain" description="SHOCT" evidence="2">
    <location>
        <begin position="41"/>
        <end position="66"/>
    </location>
</feature>
<organism evidence="3 4">
    <name type="scientific">Pseudodesulfovibrio nedwellii</name>
    <dbReference type="NCBI Taxonomy" id="2973072"/>
    <lineage>
        <taxon>Bacteria</taxon>
        <taxon>Pseudomonadati</taxon>
        <taxon>Thermodesulfobacteriota</taxon>
        <taxon>Desulfovibrionia</taxon>
        <taxon>Desulfovibrionales</taxon>
        <taxon>Desulfovibrionaceae</taxon>
    </lineage>
</organism>
<keyword evidence="1" id="KW-0472">Membrane</keyword>
<evidence type="ECO:0000313" key="3">
    <source>
        <dbReference type="EMBL" id="BDQ37441.1"/>
    </source>
</evidence>
<keyword evidence="1" id="KW-1133">Transmembrane helix</keyword>
<keyword evidence="1" id="KW-0812">Transmembrane</keyword>
<name>A0ABN6S5U6_9BACT</name>
<reference evidence="3 4" key="1">
    <citation type="submission" date="2022-08" db="EMBL/GenBank/DDBJ databases">
        <title>Genome Sequence of the sulphate-reducing bacterium, Pseudodesulfovibrio sp. SYK.</title>
        <authorList>
            <person name="Kondo R."/>
            <person name="Kataoka T."/>
        </authorList>
    </citation>
    <scope>NUCLEOTIDE SEQUENCE [LARGE SCALE GENOMIC DNA]</scope>
    <source>
        <strain evidence="3 4">SYK</strain>
    </source>
</reference>
<proteinExistence type="predicted"/>
<protein>
    <recommendedName>
        <fullName evidence="2">SHOCT domain-containing protein</fullName>
    </recommendedName>
</protein>
<dbReference type="Pfam" id="PF09851">
    <property type="entry name" value="SHOCT"/>
    <property type="match status" value="1"/>
</dbReference>
<evidence type="ECO:0000313" key="4">
    <source>
        <dbReference type="Proteomes" id="UP001317742"/>
    </source>
</evidence>
<keyword evidence="4" id="KW-1185">Reference proteome</keyword>